<feature type="compositionally biased region" description="Low complexity" evidence="1">
    <location>
        <begin position="14"/>
        <end position="27"/>
    </location>
</feature>
<feature type="compositionally biased region" description="Gly residues" evidence="1">
    <location>
        <begin position="145"/>
        <end position="166"/>
    </location>
</feature>
<evidence type="ECO:0000313" key="3">
    <source>
        <dbReference type="Proteomes" id="UP000800041"/>
    </source>
</evidence>
<sequence length="202" mass="20213">MAEDSSAGYRGWGTASSTTRHASTTLSGGKSGAMSDGGTSTTVGAGGYHSPGSPTNLTTSDQNSGDPLLRANRSTMDSDTMGALGPMAAAGRNNNSNGNGTGNGVNRGPSNASSHYSAGDHSNISSDEPVPMSNPQDYYGDHAGMYGGHNGSGPYGGDASGYGGAAGQQQPVIRDVSARRNTRIENPGVRAQPGNAGIAQNF</sequence>
<keyword evidence="3" id="KW-1185">Reference proteome</keyword>
<feature type="compositionally biased region" description="Polar residues" evidence="1">
    <location>
        <begin position="109"/>
        <end position="126"/>
    </location>
</feature>
<evidence type="ECO:0000256" key="1">
    <source>
        <dbReference type="SAM" id="MobiDB-lite"/>
    </source>
</evidence>
<reference evidence="2" key="1">
    <citation type="journal article" date="2020" name="Stud. Mycol.">
        <title>101 Dothideomycetes genomes: a test case for predicting lifestyles and emergence of pathogens.</title>
        <authorList>
            <person name="Haridas S."/>
            <person name="Albert R."/>
            <person name="Binder M."/>
            <person name="Bloem J."/>
            <person name="Labutti K."/>
            <person name="Salamov A."/>
            <person name="Andreopoulos B."/>
            <person name="Baker S."/>
            <person name="Barry K."/>
            <person name="Bills G."/>
            <person name="Bluhm B."/>
            <person name="Cannon C."/>
            <person name="Castanera R."/>
            <person name="Culley D."/>
            <person name="Daum C."/>
            <person name="Ezra D."/>
            <person name="Gonzalez J."/>
            <person name="Henrissat B."/>
            <person name="Kuo A."/>
            <person name="Liang C."/>
            <person name="Lipzen A."/>
            <person name="Lutzoni F."/>
            <person name="Magnuson J."/>
            <person name="Mondo S."/>
            <person name="Nolan M."/>
            <person name="Ohm R."/>
            <person name="Pangilinan J."/>
            <person name="Park H.-J."/>
            <person name="Ramirez L."/>
            <person name="Alfaro M."/>
            <person name="Sun H."/>
            <person name="Tritt A."/>
            <person name="Yoshinaga Y."/>
            <person name="Zwiers L.-H."/>
            <person name="Turgeon B."/>
            <person name="Goodwin S."/>
            <person name="Spatafora J."/>
            <person name="Crous P."/>
            <person name="Grigoriev I."/>
        </authorList>
    </citation>
    <scope>NUCLEOTIDE SEQUENCE</scope>
    <source>
        <strain evidence="2">CBS 113979</strain>
    </source>
</reference>
<dbReference type="OrthoDB" id="5411678at2759"/>
<dbReference type="Proteomes" id="UP000800041">
    <property type="component" value="Unassembled WGS sequence"/>
</dbReference>
<feature type="region of interest" description="Disordered" evidence="1">
    <location>
        <begin position="1"/>
        <end position="202"/>
    </location>
</feature>
<proteinExistence type="predicted"/>
<feature type="compositionally biased region" description="Polar residues" evidence="1">
    <location>
        <begin position="52"/>
        <end position="65"/>
    </location>
</feature>
<organism evidence="2 3">
    <name type="scientific">Aulographum hederae CBS 113979</name>
    <dbReference type="NCBI Taxonomy" id="1176131"/>
    <lineage>
        <taxon>Eukaryota</taxon>
        <taxon>Fungi</taxon>
        <taxon>Dikarya</taxon>
        <taxon>Ascomycota</taxon>
        <taxon>Pezizomycotina</taxon>
        <taxon>Dothideomycetes</taxon>
        <taxon>Pleosporomycetidae</taxon>
        <taxon>Aulographales</taxon>
        <taxon>Aulographaceae</taxon>
    </lineage>
</organism>
<evidence type="ECO:0000313" key="2">
    <source>
        <dbReference type="EMBL" id="KAF1991000.1"/>
    </source>
</evidence>
<accession>A0A6G1HDA4</accession>
<dbReference type="EMBL" id="ML977140">
    <property type="protein sequence ID" value="KAF1991000.1"/>
    <property type="molecule type" value="Genomic_DNA"/>
</dbReference>
<dbReference type="AlphaFoldDB" id="A0A6G1HDA4"/>
<name>A0A6G1HDA4_9PEZI</name>
<gene>
    <name evidence="2" type="ORF">K402DRAFT_323387</name>
</gene>
<protein>
    <submittedName>
        <fullName evidence="2">Uncharacterized protein</fullName>
    </submittedName>
</protein>